<dbReference type="VEuPathDB" id="FungiDB:FUN_010951"/>
<dbReference type="VEuPathDB" id="FungiDB:RhiirA1_541639"/>
<gene>
    <name evidence="3" type="ORF">RhiirA5_461521</name>
</gene>
<dbReference type="EMBL" id="LLXJ01002157">
    <property type="protein sequence ID" value="PKB99507.1"/>
    <property type="molecule type" value="Genomic_DNA"/>
</dbReference>
<evidence type="ECO:0000313" key="4">
    <source>
        <dbReference type="Proteomes" id="UP000232722"/>
    </source>
</evidence>
<dbReference type="VEuPathDB" id="FungiDB:FUN_017866"/>
<dbReference type="PROSITE" id="PS00028">
    <property type="entry name" value="ZINC_FINGER_C2H2_1"/>
    <property type="match status" value="1"/>
</dbReference>
<accession>A0A2N0NY70</accession>
<proteinExistence type="predicted"/>
<dbReference type="AlphaFoldDB" id="A0A2N0NY70"/>
<feature type="domain" description="C2H2-type" evidence="2">
    <location>
        <begin position="674"/>
        <end position="696"/>
    </location>
</feature>
<dbReference type="VEuPathDB" id="FungiDB:RhiirFUN_026904"/>
<dbReference type="InterPro" id="IPR013087">
    <property type="entry name" value="Znf_C2H2_type"/>
</dbReference>
<evidence type="ECO:0000313" key="3">
    <source>
        <dbReference type="EMBL" id="PKB99507.1"/>
    </source>
</evidence>
<organism evidence="3 4">
    <name type="scientific">Rhizophagus irregularis</name>
    <dbReference type="NCBI Taxonomy" id="588596"/>
    <lineage>
        <taxon>Eukaryota</taxon>
        <taxon>Fungi</taxon>
        <taxon>Fungi incertae sedis</taxon>
        <taxon>Mucoromycota</taxon>
        <taxon>Glomeromycotina</taxon>
        <taxon>Glomeromycetes</taxon>
        <taxon>Glomerales</taxon>
        <taxon>Glomeraceae</taxon>
        <taxon>Rhizophagus</taxon>
    </lineage>
</organism>
<reference evidence="3 4" key="1">
    <citation type="submission" date="2016-04" db="EMBL/GenBank/DDBJ databases">
        <title>Genome analyses suggest a sexual origin of heterokaryosis in a supposedly ancient asexual fungus.</title>
        <authorList>
            <person name="Ropars J."/>
            <person name="Sedzielewska K."/>
            <person name="Noel J."/>
            <person name="Charron P."/>
            <person name="Farinelli L."/>
            <person name="Marton T."/>
            <person name="Kruger M."/>
            <person name="Pelin A."/>
            <person name="Brachmann A."/>
            <person name="Corradi N."/>
        </authorList>
    </citation>
    <scope>NUCLEOTIDE SEQUENCE [LARGE SCALE GENOMIC DNA]</scope>
    <source>
        <strain evidence="3 4">A5</strain>
    </source>
</reference>
<sequence>MQTFLTTPKYNKFYIYKTPTNQHQRFCNAFGYYQMVNARNPAYPKISLCTECTNAWKEIRCKPQDEIESKIWEYLTTPVPIQGFLQTNSSRPVGPSQRSKSIESQTSQKPIEETIIADVNLPPNASAQKKAVETINATNMKLAELQRIYNSTSDPEIWCNLMERITNLKEILCNENNKVKKLKRQASYQRKCREKKTKHLHEHQEVMMYESPGRPTLLVQYPDLHEHIHECIEFGAADKKRRKEVIKVRTIRHLQEELNSKYNEYLSRTTLSNYLLPSRSNSIAARAHHHPANIAIASVSRDEKKEHSDEHYCLASVKGAKQFAALFPTHSVIISQDDKAKVPLGIPAVGRTFKTMQSFRELVRLPDHDFPIGMQQKLIPSVYLLINPSDTNDTFRNGQLSIFVRPQYQIGTSSTSHMSDLNSLVQDSRFDEILKVNEQIKPIWILLVDGGPDENPRHMKNIIQYCRMFRAFDIDYLSVRTHAPGQSAYNPVERSMATLSQKLAGITLPIDKYGSHLNSQGKVVDSELAMKNMRYAGETLCTLWERDPIFGRPVTTQYIDQKSLPFDDIMFPGCDKENTDESVPWQWIENHTKICQYSLDIKKCEDSLCCLPKRCEEAAILLAENNGFLPPVTKGKDGHYLNPLHILEYFNKLKIPGYDTHCPSISSDTYNRLCCPICNAYFPTLSIVGLHKKIQHPKRRGRPAKQKKSFTNSIDDFSVMPVPAEQVFVVIHDREIQSEGEY</sequence>
<dbReference type="VEuPathDB" id="FungiDB:FUN_019092"/>
<comment type="caution">
    <text evidence="3">The sequence shown here is derived from an EMBL/GenBank/DDBJ whole genome shotgun (WGS) entry which is preliminary data.</text>
</comment>
<evidence type="ECO:0000259" key="2">
    <source>
        <dbReference type="PROSITE" id="PS00028"/>
    </source>
</evidence>
<dbReference type="Proteomes" id="UP000232722">
    <property type="component" value="Unassembled WGS sequence"/>
</dbReference>
<reference evidence="3 4" key="2">
    <citation type="submission" date="2017-09" db="EMBL/GenBank/DDBJ databases">
        <title>Extensive intraspecific genome diversity in a model arbuscular mycorrhizal fungus.</title>
        <authorList>
            <person name="Chen E.C."/>
            <person name="Morin E."/>
            <person name="Beaudet D."/>
            <person name="Noel J."/>
            <person name="Ndikumana S."/>
            <person name="Charron P."/>
            <person name="St-Onge C."/>
            <person name="Giorgi J."/>
            <person name="Grigoriev I.V."/>
            <person name="Roux C."/>
            <person name="Martin F.M."/>
            <person name="Corradi N."/>
        </authorList>
    </citation>
    <scope>NUCLEOTIDE SEQUENCE [LARGE SCALE GENOMIC DNA]</scope>
    <source>
        <strain evidence="3 4">A5</strain>
    </source>
</reference>
<dbReference type="VEuPathDB" id="FungiDB:RhiirFUN_021564"/>
<dbReference type="PANTHER" id="PTHR46954:SF1">
    <property type="entry name" value="C2H2-TYPE DOMAIN-CONTAINING PROTEIN"/>
    <property type="match status" value="1"/>
</dbReference>
<evidence type="ECO:0000256" key="1">
    <source>
        <dbReference type="SAM" id="MobiDB-lite"/>
    </source>
</evidence>
<name>A0A2N0NY70_9GLOM</name>
<feature type="region of interest" description="Disordered" evidence="1">
    <location>
        <begin position="85"/>
        <end position="108"/>
    </location>
</feature>
<dbReference type="PANTHER" id="PTHR46954">
    <property type="entry name" value="C2H2-TYPE DOMAIN-CONTAINING PROTEIN"/>
    <property type="match status" value="1"/>
</dbReference>
<protein>
    <recommendedName>
        <fullName evidence="2">C2H2-type domain-containing protein</fullName>
    </recommendedName>
</protein>